<keyword evidence="1" id="KW-0808">Transferase</keyword>
<evidence type="ECO:0000313" key="1">
    <source>
        <dbReference type="EMBL" id="JAD93730.1"/>
    </source>
</evidence>
<reference evidence="1" key="1">
    <citation type="submission" date="2014-09" db="EMBL/GenBank/DDBJ databases">
        <authorList>
            <person name="Magalhaes I.L.F."/>
            <person name="Oliveira U."/>
            <person name="Santos F.R."/>
            <person name="Vidigal T.H.D.A."/>
            <person name="Brescovit A.D."/>
            <person name="Santos A.J."/>
        </authorList>
    </citation>
    <scope>NUCLEOTIDE SEQUENCE</scope>
    <source>
        <tissue evidence="1">Shoot tissue taken approximately 20 cm above the soil surface</tissue>
    </source>
</reference>
<organism evidence="1">
    <name type="scientific">Arundo donax</name>
    <name type="common">Giant reed</name>
    <name type="synonym">Donax arundinaceus</name>
    <dbReference type="NCBI Taxonomy" id="35708"/>
    <lineage>
        <taxon>Eukaryota</taxon>
        <taxon>Viridiplantae</taxon>
        <taxon>Streptophyta</taxon>
        <taxon>Embryophyta</taxon>
        <taxon>Tracheophyta</taxon>
        <taxon>Spermatophyta</taxon>
        <taxon>Magnoliopsida</taxon>
        <taxon>Liliopsida</taxon>
        <taxon>Poales</taxon>
        <taxon>Poaceae</taxon>
        <taxon>PACMAD clade</taxon>
        <taxon>Arundinoideae</taxon>
        <taxon>Arundineae</taxon>
        <taxon>Arundo</taxon>
    </lineage>
</organism>
<sequence>MSQRINQKVLRFHVPVANSRYSMNIG</sequence>
<reference evidence="1" key="2">
    <citation type="journal article" date="2015" name="Data Brief">
        <title>Shoot transcriptome of the giant reed, Arundo donax.</title>
        <authorList>
            <person name="Barrero R.A."/>
            <person name="Guerrero F.D."/>
            <person name="Moolhuijzen P."/>
            <person name="Goolsby J.A."/>
            <person name="Tidwell J."/>
            <person name="Bellgard S.E."/>
            <person name="Bellgard M.I."/>
        </authorList>
    </citation>
    <scope>NUCLEOTIDE SEQUENCE</scope>
    <source>
        <tissue evidence="1">Shoot tissue taken approximately 20 cm above the soil surface</tissue>
    </source>
</reference>
<dbReference type="EMBL" id="GBRH01204165">
    <property type="protein sequence ID" value="JAD93730.1"/>
    <property type="molecule type" value="Transcribed_RNA"/>
</dbReference>
<keyword evidence="1" id="KW-0418">Kinase</keyword>
<dbReference type="AlphaFoldDB" id="A0A0A9IQ26"/>
<name>A0A0A9IQ26_ARUDO</name>
<proteinExistence type="predicted"/>
<accession>A0A0A9IQ26</accession>
<protein>
    <submittedName>
        <fullName evidence="1">Shaggy-related protein kinase eta</fullName>
    </submittedName>
</protein>
<dbReference type="GO" id="GO:0016301">
    <property type="term" value="F:kinase activity"/>
    <property type="evidence" value="ECO:0007669"/>
    <property type="project" value="UniProtKB-KW"/>
</dbReference>